<feature type="zinc finger region" description="C3H1-type" evidence="5">
    <location>
        <begin position="356"/>
        <end position="384"/>
    </location>
</feature>
<dbReference type="SMART" id="SM00356">
    <property type="entry name" value="ZnF_C3H1"/>
    <property type="match status" value="3"/>
</dbReference>
<dbReference type="Proteomes" id="UP000481153">
    <property type="component" value="Unassembled WGS sequence"/>
</dbReference>
<protein>
    <recommendedName>
        <fullName evidence="7">C3H1-type domain-containing protein</fullName>
    </recommendedName>
</protein>
<evidence type="ECO:0000256" key="5">
    <source>
        <dbReference type="PROSITE-ProRule" id="PRU00723"/>
    </source>
</evidence>
<dbReference type="SUPFAM" id="SSF90229">
    <property type="entry name" value="CCCH zinc finger"/>
    <property type="match status" value="2"/>
</dbReference>
<dbReference type="InterPro" id="IPR045877">
    <property type="entry name" value="ZFP36-like"/>
</dbReference>
<keyword evidence="3 5" id="KW-0863">Zinc-finger</keyword>
<keyword evidence="9" id="KW-1185">Reference proteome</keyword>
<evidence type="ECO:0000313" key="9">
    <source>
        <dbReference type="Proteomes" id="UP000481153"/>
    </source>
</evidence>
<organism evidence="8 9">
    <name type="scientific">Aphanomyces euteiches</name>
    <dbReference type="NCBI Taxonomy" id="100861"/>
    <lineage>
        <taxon>Eukaryota</taxon>
        <taxon>Sar</taxon>
        <taxon>Stramenopiles</taxon>
        <taxon>Oomycota</taxon>
        <taxon>Saprolegniomycetes</taxon>
        <taxon>Saprolegniales</taxon>
        <taxon>Verrucalvaceae</taxon>
        <taxon>Aphanomyces</taxon>
    </lineage>
</organism>
<keyword evidence="4 5" id="KW-0862">Zinc</keyword>
<dbReference type="VEuPathDB" id="FungiDB:AeMF1_017467"/>
<dbReference type="PROSITE" id="PS50103">
    <property type="entry name" value="ZF_C3H1"/>
    <property type="match status" value="3"/>
</dbReference>
<evidence type="ECO:0000256" key="3">
    <source>
        <dbReference type="ARBA" id="ARBA00022771"/>
    </source>
</evidence>
<evidence type="ECO:0000256" key="1">
    <source>
        <dbReference type="ARBA" id="ARBA00022723"/>
    </source>
</evidence>
<dbReference type="PANTHER" id="PTHR12547:SF18">
    <property type="entry name" value="PROTEIN TIS11"/>
    <property type="match status" value="1"/>
</dbReference>
<accession>A0A6G0WE68</accession>
<dbReference type="Gene3D" id="4.10.1000.10">
    <property type="entry name" value="Zinc finger, CCCH-type"/>
    <property type="match status" value="1"/>
</dbReference>
<feature type="compositionally biased region" description="Pro residues" evidence="6">
    <location>
        <begin position="511"/>
        <end position="524"/>
    </location>
</feature>
<feature type="domain" description="C3H1-type" evidence="7">
    <location>
        <begin position="395"/>
        <end position="423"/>
    </location>
</feature>
<evidence type="ECO:0000259" key="7">
    <source>
        <dbReference type="PROSITE" id="PS50103"/>
    </source>
</evidence>
<dbReference type="GO" id="GO:0008270">
    <property type="term" value="F:zinc ion binding"/>
    <property type="evidence" value="ECO:0007669"/>
    <property type="project" value="UniProtKB-KW"/>
</dbReference>
<dbReference type="GO" id="GO:0003729">
    <property type="term" value="F:mRNA binding"/>
    <property type="evidence" value="ECO:0007669"/>
    <property type="project" value="InterPro"/>
</dbReference>
<name>A0A6G0WE68_9STRA</name>
<keyword evidence="2" id="KW-0677">Repeat</keyword>
<feature type="zinc finger region" description="C3H1-type" evidence="5">
    <location>
        <begin position="448"/>
        <end position="476"/>
    </location>
</feature>
<keyword evidence="1 5" id="KW-0479">Metal-binding</keyword>
<proteinExistence type="predicted"/>
<evidence type="ECO:0000256" key="2">
    <source>
        <dbReference type="ARBA" id="ARBA00022737"/>
    </source>
</evidence>
<dbReference type="InterPro" id="IPR036855">
    <property type="entry name" value="Znf_CCCH_sf"/>
</dbReference>
<dbReference type="PANTHER" id="PTHR12547">
    <property type="entry name" value="CCCH ZINC FINGER/TIS11-RELATED"/>
    <property type="match status" value="1"/>
</dbReference>
<dbReference type="AlphaFoldDB" id="A0A6G0WE68"/>
<sequence>MVNVVATVDSAAPKTIHSNNNNEEENSNALLLTDVVNAINESVQEALKKVVDSYGNGALNGRAFVTKTDDDVQVLLEQLTTTKQAQRTLSQKVEALEVEKKLTDEKLAMQFLLISKLKAELVNERLAAIDVKKDLAECMAKLEQSHSTDDDVEQSPADPWQSPPQTTEPSKPSLFRFYSASHDPAVSAADDLEPPSPMSTSRNSLMDQYIPSSLLDSPCVTPSAQPVRREKHLPTLPSIEAFSLDDPCVGCSEHTAVSILPCQHAVCVNCRDAHACAEPADASKPEPRGGNLVTLSLLCELFDTVSTAEVNEAFTGANGNVAATMDALLQDHAAFNPDKAAARAAVSRTPVVPPSNWKTEMCMYYLQGKCNKTRRTCSFAHGESDLVRAGPLPKQTKTRLCPLFLEGACPKTRRDCHLAHGESDLAPSVTSAAPLPPAATPAAPRLQNYKTELCYYYLKGCCNYSTEECRFAHGESDLRTVESNTLEWVGVYDGGMNLQHQQQYQQLATMQPPPPGLPPPPLPPSSYRYKDDLTKRRVTIPARRESMNAHPTSWSTYDMPHQDY</sequence>
<feature type="domain" description="C3H1-type" evidence="7">
    <location>
        <begin position="448"/>
        <end position="476"/>
    </location>
</feature>
<dbReference type="EMBL" id="VJMJ01000237">
    <property type="protein sequence ID" value="KAF0725603.1"/>
    <property type="molecule type" value="Genomic_DNA"/>
</dbReference>
<evidence type="ECO:0000256" key="6">
    <source>
        <dbReference type="SAM" id="MobiDB-lite"/>
    </source>
</evidence>
<feature type="region of interest" description="Disordered" evidence="6">
    <location>
        <begin position="509"/>
        <end position="529"/>
    </location>
</feature>
<feature type="region of interest" description="Disordered" evidence="6">
    <location>
        <begin position="544"/>
        <end position="564"/>
    </location>
</feature>
<evidence type="ECO:0000313" key="8">
    <source>
        <dbReference type="EMBL" id="KAF0725603.1"/>
    </source>
</evidence>
<dbReference type="Gene3D" id="3.30.1370.210">
    <property type="match status" value="1"/>
</dbReference>
<feature type="domain" description="C3H1-type" evidence="7">
    <location>
        <begin position="356"/>
        <end position="384"/>
    </location>
</feature>
<feature type="zinc finger region" description="C3H1-type" evidence="5">
    <location>
        <begin position="395"/>
        <end position="423"/>
    </location>
</feature>
<evidence type="ECO:0000256" key="4">
    <source>
        <dbReference type="ARBA" id="ARBA00022833"/>
    </source>
</evidence>
<feature type="region of interest" description="Disordered" evidence="6">
    <location>
        <begin position="143"/>
        <end position="175"/>
    </location>
</feature>
<gene>
    <name evidence="8" type="ORF">Ae201684_015936</name>
</gene>
<comment type="caution">
    <text evidence="8">The sequence shown here is derived from an EMBL/GenBank/DDBJ whole genome shotgun (WGS) entry which is preliminary data.</text>
</comment>
<dbReference type="InterPro" id="IPR000571">
    <property type="entry name" value="Znf_CCCH"/>
</dbReference>
<reference evidence="8 9" key="1">
    <citation type="submission" date="2019-07" db="EMBL/GenBank/DDBJ databases">
        <title>Genomics analysis of Aphanomyces spp. identifies a new class of oomycete effector associated with host adaptation.</title>
        <authorList>
            <person name="Gaulin E."/>
        </authorList>
    </citation>
    <scope>NUCLEOTIDE SEQUENCE [LARGE SCALE GENOMIC DNA]</scope>
    <source>
        <strain evidence="8 9">ATCC 201684</strain>
    </source>
</reference>